<comment type="caution">
    <text evidence="1">The sequence shown here is derived from an EMBL/GenBank/DDBJ whole genome shotgun (WGS) entry which is preliminary data.</text>
</comment>
<keyword evidence="2" id="KW-1185">Reference proteome</keyword>
<accession>A0AAV7I4D5</accession>
<name>A0AAV7I4D5_COTGL</name>
<reference evidence="1 2" key="1">
    <citation type="journal article" date="2021" name="J. Hered.">
        <title>A chromosome-level genome assembly of the parasitoid wasp, Cotesia glomerata (Hymenoptera: Braconidae).</title>
        <authorList>
            <person name="Pinto B.J."/>
            <person name="Weis J.J."/>
            <person name="Gamble T."/>
            <person name="Ode P.J."/>
            <person name="Paul R."/>
            <person name="Zaspel J.M."/>
        </authorList>
    </citation>
    <scope>NUCLEOTIDE SEQUENCE [LARGE SCALE GENOMIC DNA]</scope>
    <source>
        <strain evidence="1">CgM1</strain>
    </source>
</reference>
<dbReference type="Proteomes" id="UP000826195">
    <property type="component" value="Unassembled WGS sequence"/>
</dbReference>
<dbReference type="EMBL" id="JAHXZJ010002237">
    <property type="protein sequence ID" value="KAH0545840.1"/>
    <property type="molecule type" value="Genomic_DNA"/>
</dbReference>
<protein>
    <submittedName>
        <fullName evidence="1">Uncharacterized protein</fullName>
    </submittedName>
</protein>
<proteinExistence type="predicted"/>
<sequence length="115" mass="13032">MVILWSWQGTALAGYGFRANISISFSYTGCKDHQQKHITYADPRRAITRILYLRPRILAALQSESVVCSGTMTIELRDWFHPSKFQDPKGSKPMRDAVISDSGIVSSVYLSYEKN</sequence>
<organism evidence="1 2">
    <name type="scientific">Cotesia glomerata</name>
    <name type="common">Lepidopteran parasitic wasp</name>
    <name type="synonym">Apanteles glomeratus</name>
    <dbReference type="NCBI Taxonomy" id="32391"/>
    <lineage>
        <taxon>Eukaryota</taxon>
        <taxon>Metazoa</taxon>
        <taxon>Ecdysozoa</taxon>
        <taxon>Arthropoda</taxon>
        <taxon>Hexapoda</taxon>
        <taxon>Insecta</taxon>
        <taxon>Pterygota</taxon>
        <taxon>Neoptera</taxon>
        <taxon>Endopterygota</taxon>
        <taxon>Hymenoptera</taxon>
        <taxon>Apocrita</taxon>
        <taxon>Ichneumonoidea</taxon>
        <taxon>Braconidae</taxon>
        <taxon>Microgastrinae</taxon>
        <taxon>Cotesia</taxon>
    </lineage>
</organism>
<gene>
    <name evidence="1" type="ORF">KQX54_003453</name>
</gene>
<dbReference type="AlphaFoldDB" id="A0AAV7I4D5"/>
<evidence type="ECO:0000313" key="2">
    <source>
        <dbReference type="Proteomes" id="UP000826195"/>
    </source>
</evidence>
<evidence type="ECO:0000313" key="1">
    <source>
        <dbReference type="EMBL" id="KAH0545840.1"/>
    </source>
</evidence>